<evidence type="ECO:0000313" key="5">
    <source>
        <dbReference type="Proteomes" id="UP000011087"/>
    </source>
</evidence>
<dbReference type="GeneID" id="17301830"/>
<evidence type="ECO:0000313" key="4">
    <source>
        <dbReference type="EnsemblProtists" id="EKX45225"/>
    </source>
</evidence>
<name>L1JAV7_GUITC</name>
<dbReference type="PaxDb" id="55529-EKX45225"/>
<dbReference type="Proteomes" id="UP000011087">
    <property type="component" value="Unassembled WGS sequence"/>
</dbReference>
<dbReference type="RefSeq" id="XP_005832205.1">
    <property type="nucleotide sequence ID" value="XM_005832148.1"/>
</dbReference>
<dbReference type="HOGENOM" id="CLU_571690_0_0_1"/>
<feature type="region of interest" description="Disordered" evidence="1">
    <location>
        <begin position="388"/>
        <end position="419"/>
    </location>
</feature>
<proteinExistence type="predicted"/>
<feature type="transmembrane region" description="Helical" evidence="2">
    <location>
        <begin position="281"/>
        <end position="304"/>
    </location>
</feature>
<dbReference type="KEGG" id="gtt:GUITHDRAFT_108865"/>
<dbReference type="AlphaFoldDB" id="L1JAV7"/>
<sequence>MCQISITVLIPMSVVSMALGLALLIAGIVAGALKVPDNCKQIESTYNTGYKHGMKTGYNTGFAEEFSSEFNSGYNYGYNSGYNTGFKKERYYLTAGSYGSSSTQSSTSWYSSKGRYNSGYTGINSPWYNSGYRHGHDDGYNSGSHVGHESGYNMGYNMGYNSGYRTGNSSINQELNYMQGFYAGAYDSKNALSGNNPTYKAEYDAEYNSSYQIGDKQAITAIKMVRDYDFTDCFHYRNVAIDGTITLTLLGCVPGFTCLVSGAFGFMAGKYKNKIVGDVSFTLLILFLLSSVATVPLLFILAYFHAYSYCDAYPGSYCEGTSFCKTYSRTLWIIVSLNIVLFLFELGISIIWCCICCYPDQDRSSSTAVTAAREELPMANVASDVVHQQPANAHQGRPRAAGAANSKTGAAPQGAAARK</sequence>
<evidence type="ECO:0000256" key="1">
    <source>
        <dbReference type="SAM" id="MobiDB-lite"/>
    </source>
</evidence>
<accession>L1JAV7</accession>
<gene>
    <name evidence="3" type="ORF">GUITHDRAFT_108865</name>
</gene>
<evidence type="ECO:0000256" key="2">
    <source>
        <dbReference type="SAM" id="Phobius"/>
    </source>
</evidence>
<reference evidence="5" key="2">
    <citation type="submission" date="2012-11" db="EMBL/GenBank/DDBJ databases">
        <authorList>
            <person name="Kuo A."/>
            <person name="Curtis B.A."/>
            <person name="Tanifuji G."/>
            <person name="Burki F."/>
            <person name="Gruber A."/>
            <person name="Irimia M."/>
            <person name="Maruyama S."/>
            <person name="Arias M.C."/>
            <person name="Ball S.G."/>
            <person name="Gile G.H."/>
            <person name="Hirakawa Y."/>
            <person name="Hopkins J.F."/>
            <person name="Rensing S.A."/>
            <person name="Schmutz J."/>
            <person name="Symeonidi A."/>
            <person name="Elias M."/>
            <person name="Eveleigh R.J."/>
            <person name="Herman E.K."/>
            <person name="Klute M.J."/>
            <person name="Nakayama T."/>
            <person name="Obornik M."/>
            <person name="Reyes-Prieto A."/>
            <person name="Armbrust E.V."/>
            <person name="Aves S.J."/>
            <person name="Beiko R.G."/>
            <person name="Coutinho P."/>
            <person name="Dacks J.B."/>
            <person name="Durnford D.G."/>
            <person name="Fast N.M."/>
            <person name="Green B.R."/>
            <person name="Grisdale C."/>
            <person name="Hempe F."/>
            <person name="Henrissat B."/>
            <person name="Hoppner M.P."/>
            <person name="Ishida K.-I."/>
            <person name="Kim E."/>
            <person name="Koreny L."/>
            <person name="Kroth P.G."/>
            <person name="Liu Y."/>
            <person name="Malik S.-B."/>
            <person name="Maier U.G."/>
            <person name="McRose D."/>
            <person name="Mock T."/>
            <person name="Neilson J.A."/>
            <person name="Onodera N.T."/>
            <person name="Poole A.M."/>
            <person name="Pritham E.J."/>
            <person name="Richards T.A."/>
            <person name="Rocap G."/>
            <person name="Roy S.W."/>
            <person name="Sarai C."/>
            <person name="Schaack S."/>
            <person name="Shirato S."/>
            <person name="Slamovits C.H."/>
            <person name="Spencer D.F."/>
            <person name="Suzuki S."/>
            <person name="Worden A.Z."/>
            <person name="Zauner S."/>
            <person name="Barry K."/>
            <person name="Bell C."/>
            <person name="Bharti A.K."/>
            <person name="Crow J.A."/>
            <person name="Grimwood J."/>
            <person name="Kramer R."/>
            <person name="Lindquist E."/>
            <person name="Lucas S."/>
            <person name="Salamov A."/>
            <person name="McFadden G.I."/>
            <person name="Lane C.E."/>
            <person name="Keeling P.J."/>
            <person name="Gray M.W."/>
            <person name="Grigoriev I.V."/>
            <person name="Archibald J.M."/>
        </authorList>
    </citation>
    <scope>NUCLEOTIDE SEQUENCE</scope>
    <source>
        <strain evidence="5">CCMP2712</strain>
    </source>
</reference>
<evidence type="ECO:0000313" key="3">
    <source>
        <dbReference type="EMBL" id="EKX45225.1"/>
    </source>
</evidence>
<dbReference type="EnsemblProtists" id="EKX45225">
    <property type="protein sequence ID" value="EKX45225"/>
    <property type="gene ID" value="GUITHDRAFT_108865"/>
</dbReference>
<protein>
    <submittedName>
        <fullName evidence="3 4">Uncharacterized protein</fullName>
    </submittedName>
</protein>
<feature type="compositionally biased region" description="Low complexity" evidence="1">
    <location>
        <begin position="400"/>
        <end position="411"/>
    </location>
</feature>
<keyword evidence="2" id="KW-0472">Membrane</keyword>
<reference evidence="4" key="3">
    <citation type="submission" date="2016-03" db="UniProtKB">
        <authorList>
            <consortium name="EnsemblProtists"/>
        </authorList>
    </citation>
    <scope>IDENTIFICATION</scope>
</reference>
<keyword evidence="2" id="KW-0812">Transmembrane</keyword>
<feature type="transmembrane region" description="Helical" evidence="2">
    <location>
        <begin position="331"/>
        <end position="358"/>
    </location>
</feature>
<reference evidence="3 5" key="1">
    <citation type="journal article" date="2012" name="Nature">
        <title>Algal genomes reveal evolutionary mosaicism and the fate of nucleomorphs.</title>
        <authorList>
            <consortium name="DOE Joint Genome Institute"/>
            <person name="Curtis B.A."/>
            <person name="Tanifuji G."/>
            <person name="Burki F."/>
            <person name="Gruber A."/>
            <person name="Irimia M."/>
            <person name="Maruyama S."/>
            <person name="Arias M.C."/>
            <person name="Ball S.G."/>
            <person name="Gile G.H."/>
            <person name="Hirakawa Y."/>
            <person name="Hopkins J.F."/>
            <person name="Kuo A."/>
            <person name="Rensing S.A."/>
            <person name="Schmutz J."/>
            <person name="Symeonidi A."/>
            <person name="Elias M."/>
            <person name="Eveleigh R.J."/>
            <person name="Herman E.K."/>
            <person name="Klute M.J."/>
            <person name="Nakayama T."/>
            <person name="Obornik M."/>
            <person name="Reyes-Prieto A."/>
            <person name="Armbrust E.V."/>
            <person name="Aves S.J."/>
            <person name="Beiko R.G."/>
            <person name="Coutinho P."/>
            <person name="Dacks J.B."/>
            <person name="Durnford D.G."/>
            <person name="Fast N.M."/>
            <person name="Green B.R."/>
            <person name="Grisdale C.J."/>
            <person name="Hempel F."/>
            <person name="Henrissat B."/>
            <person name="Hoppner M.P."/>
            <person name="Ishida K."/>
            <person name="Kim E."/>
            <person name="Koreny L."/>
            <person name="Kroth P.G."/>
            <person name="Liu Y."/>
            <person name="Malik S.B."/>
            <person name="Maier U.G."/>
            <person name="McRose D."/>
            <person name="Mock T."/>
            <person name="Neilson J.A."/>
            <person name="Onodera N.T."/>
            <person name="Poole A.M."/>
            <person name="Pritham E.J."/>
            <person name="Richards T.A."/>
            <person name="Rocap G."/>
            <person name="Roy S.W."/>
            <person name="Sarai C."/>
            <person name="Schaack S."/>
            <person name="Shirato S."/>
            <person name="Slamovits C.H."/>
            <person name="Spencer D.F."/>
            <person name="Suzuki S."/>
            <person name="Worden A.Z."/>
            <person name="Zauner S."/>
            <person name="Barry K."/>
            <person name="Bell C."/>
            <person name="Bharti A.K."/>
            <person name="Crow J.A."/>
            <person name="Grimwood J."/>
            <person name="Kramer R."/>
            <person name="Lindquist E."/>
            <person name="Lucas S."/>
            <person name="Salamov A."/>
            <person name="McFadden G.I."/>
            <person name="Lane C.E."/>
            <person name="Keeling P.J."/>
            <person name="Gray M.W."/>
            <person name="Grigoriev I.V."/>
            <person name="Archibald J.M."/>
        </authorList>
    </citation>
    <scope>NUCLEOTIDE SEQUENCE</scope>
    <source>
        <strain evidence="3 5">CCMP2712</strain>
    </source>
</reference>
<keyword evidence="5" id="KW-1185">Reference proteome</keyword>
<feature type="transmembrane region" description="Helical" evidence="2">
    <location>
        <begin position="247"/>
        <end position="269"/>
    </location>
</feature>
<dbReference type="EMBL" id="JH993000">
    <property type="protein sequence ID" value="EKX45225.1"/>
    <property type="molecule type" value="Genomic_DNA"/>
</dbReference>
<organism evidence="3">
    <name type="scientific">Guillardia theta (strain CCMP2712)</name>
    <name type="common">Cryptophyte</name>
    <dbReference type="NCBI Taxonomy" id="905079"/>
    <lineage>
        <taxon>Eukaryota</taxon>
        <taxon>Cryptophyceae</taxon>
        <taxon>Pyrenomonadales</taxon>
        <taxon>Geminigeraceae</taxon>
        <taxon>Guillardia</taxon>
    </lineage>
</organism>
<keyword evidence="2" id="KW-1133">Transmembrane helix</keyword>